<reference evidence="2" key="1">
    <citation type="submission" date="2016-11" db="UniProtKB">
        <authorList>
            <consortium name="WormBaseParasite"/>
        </authorList>
    </citation>
    <scope>IDENTIFICATION</scope>
</reference>
<proteinExistence type="predicted"/>
<evidence type="ECO:0000313" key="1">
    <source>
        <dbReference type="Proteomes" id="UP000095287"/>
    </source>
</evidence>
<keyword evidence="1" id="KW-1185">Reference proteome</keyword>
<dbReference type="Proteomes" id="UP000095287">
    <property type="component" value="Unplaced"/>
</dbReference>
<dbReference type="WBParaSite" id="L893_g8719.t1">
    <property type="protein sequence ID" value="L893_g8719.t1"/>
    <property type="gene ID" value="L893_g8719"/>
</dbReference>
<dbReference type="AlphaFoldDB" id="A0A1I8ATH4"/>
<sequence length="34" mass="3984">RSGVLYYLRKLAQEVREMIIYNVTILNSDVNRVG</sequence>
<name>A0A1I8ATH4_9BILA</name>
<organism evidence="1 2">
    <name type="scientific">Steinernema glaseri</name>
    <dbReference type="NCBI Taxonomy" id="37863"/>
    <lineage>
        <taxon>Eukaryota</taxon>
        <taxon>Metazoa</taxon>
        <taxon>Ecdysozoa</taxon>
        <taxon>Nematoda</taxon>
        <taxon>Chromadorea</taxon>
        <taxon>Rhabditida</taxon>
        <taxon>Tylenchina</taxon>
        <taxon>Panagrolaimomorpha</taxon>
        <taxon>Strongyloidoidea</taxon>
        <taxon>Steinernematidae</taxon>
        <taxon>Steinernema</taxon>
    </lineage>
</organism>
<evidence type="ECO:0000313" key="2">
    <source>
        <dbReference type="WBParaSite" id="L893_g8719.t1"/>
    </source>
</evidence>
<protein>
    <submittedName>
        <fullName evidence="2">Transcriptional regulator</fullName>
    </submittedName>
</protein>
<accession>A0A1I8ATH4</accession>